<dbReference type="SMART" id="SM00388">
    <property type="entry name" value="HisKA"/>
    <property type="match status" value="1"/>
</dbReference>
<evidence type="ECO:0000259" key="16">
    <source>
        <dbReference type="PROSITE" id="PS50885"/>
    </source>
</evidence>
<keyword evidence="6" id="KW-0808">Transferase</keyword>
<feature type="transmembrane region" description="Helical" evidence="14">
    <location>
        <begin position="6"/>
        <end position="26"/>
    </location>
</feature>
<protein>
    <recommendedName>
        <fullName evidence="3">histidine kinase</fullName>
        <ecNumber evidence="3">2.7.13.3</ecNumber>
    </recommendedName>
</protein>
<dbReference type="PANTHER" id="PTHR45528:SF1">
    <property type="entry name" value="SENSOR HISTIDINE KINASE CPXA"/>
    <property type="match status" value="1"/>
</dbReference>
<dbReference type="GO" id="GO:0000155">
    <property type="term" value="F:phosphorelay sensor kinase activity"/>
    <property type="evidence" value="ECO:0007669"/>
    <property type="project" value="InterPro"/>
</dbReference>
<evidence type="ECO:0000256" key="12">
    <source>
        <dbReference type="ARBA" id="ARBA00023012"/>
    </source>
</evidence>
<dbReference type="GO" id="GO:0005886">
    <property type="term" value="C:plasma membrane"/>
    <property type="evidence" value="ECO:0007669"/>
    <property type="project" value="UniProtKB-SubCell"/>
</dbReference>
<dbReference type="EC" id="2.7.13.3" evidence="3"/>
<comment type="catalytic activity">
    <reaction evidence="1">
        <text>ATP + protein L-histidine = ADP + protein N-phospho-L-histidine.</text>
        <dbReference type="EC" id="2.7.13.3"/>
    </reaction>
</comment>
<dbReference type="InterPro" id="IPR036097">
    <property type="entry name" value="HisK_dim/P_sf"/>
</dbReference>
<evidence type="ECO:0000313" key="17">
    <source>
        <dbReference type="EMBL" id="EGC02474.1"/>
    </source>
</evidence>
<dbReference type="CDD" id="cd00082">
    <property type="entry name" value="HisKA"/>
    <property type="match status" value="1"/>
</dbReference>
<dbReference type="PROSITE" id="PS50109">
    <property type="entry name" value="HIS_KIN"/>
    <property type="match status" value="1"/>
</dbReference>
<keyword evidence="10" id="KW-0067">ATP-binding</keyword>
<comment type="caution">
    <text evidence="17">The sequence shown here is derived from an EMBL/GenBank/DDBJ whole genome shotgun (WGS) entry which is preliminary data.</text>
</comment>
<organism evidence="17 18">
    <name type="scientific">Ruminococcus albus 8</name>
    <dbReference type="NCBI Taxonomy" id="246199"/>
    <lineage>
        <taxon>Bacteria</taxon>
        <taxon>Bacillati</taxon>
        <taxon>Bacillota</taxon>
        <taxon>Clostridia</taxon>
        <taxon>Eubacteriales</taxon>
        <taxon>Oscillospiraceae</taxon>
        <taxon>Ruminococcus</taxon>
    </lineage>
</organism>
<name>E9SDZ7_RUMAL</name>
<evidence type="ECO:0000256" key="6">
    <source>
        <dbReference type="ARBA" id="ARBA00022679"/>
    </source>
</evidence>
<gene>
    <name evidence="17" type="ORF">CUS_5416</name>
</gene>
<dbReference type="InterPro" id="IPR003660">
    <property type="entry name" value="HAMP_dom"/>
</dbReference>
<dbReference type="PANTHER" id="PTHR45528">
    <property type="entry name" value="SENSOR HISTIDINE KINASE CPXA"/>
    <property type="match status" value="1"/>
</dbReference>
<evidence type="ECO:0000256" key="1">
    <source>
        <dbReference type="ARBA" id="ARBA00000085"/>
    </source>
</evidence>
<dbReference type="RefSeq" id="WP_002850832.1">
    <property type="nucleotide sequence ID" value="NZ_ADKM02000093.1"/>
</dbReference>
<dbReference type="InterPro" id="IPR005467">
    <property type="entry name" value="His_kinase_dom"/>
</dbReference>
<feature type="transmembrane region" description="Helical" evidence="14">
    <location>
        <begin position="130"/>
        <end position="152"/>
    </location>
</feature>
<keyword evidence="5" id="KW-0597">Phosphoprotein</keyword>
<dbReference type="SUPFAM" id="SSF55874">
    <property type="entry name" value="ATPase domain of HSP90 chaperone/DNA topoisomerase II/histidine kinase"/>
    <property type="match status" value="1"/>
</dbReference>
<dbReference type="SUPFAM" id="SSF47384">
    <property type="entry name" value="Homodimeric domain of signal transducing histidine kinase"/>
    <property type="match status" value="1"/>
</dbReference>
<dbReference type="EMBL" id="ADKM02000093">
    <property type="protein sequence ID" value="EGC02474.1"/>
    <property type="molecule type" value="Genomic_DNA"/>
</dbReference>
<evidence type="ECO:0000256" key="9">
    <source>
        <dbReference type="ARBA" id="ARBA00022777"/>
    </source>
</evidence>
<dbReference type="InterPro" id="IPR003661">
    <property type="entry name" value="HisK_dim/P_dom"/>
</dbReference>
<dbReference type="CDD" id="cd06225">
    <property type="entry name" value="HAMP"/>
    <property type="match status" value="1"/>
</dbReference>
<evidence type="ECO:0000256" key="2">
    <source>
        <dbReference type="ARBA" id="ARBA00004651"/>
    </source>
</evidence>
<evidence type="ECO:0000256" key="7">
    <source>
        <dbReference type="ARBA" id="ARBA00022692"/>
    </source>
</evidence>
<dbReference type="AlphaFoldDB" id="E9SDZ7"/>
<evidence type="ECO:0000256" key="3">
    <source>
        <dbReference type="ARBA" id="ARBA00012438"/>
    </source>
</evidence>
<dbReference type="STRING" id="246199.CUS_5416"/>
<dbReference type="SUPFAM" id="SSF158472">
    <property type="entry name" value="HAMP domain-like"/>
    <property type="match status" value="1"/>
</dbReference>
<evidence type="ECO:0000313" key="18">
    <source>
        <dbReference type="Proteomes" id="UP000004259"/>
    </source>
</evidence>
<dbReference type="InterPro" id="IPR050398">
    <property type="entry name" value="HssS/ArlS-like"/>
</dbReference>
<dbReference type="Gene3D" id="6.10.340.10">
    <property type="match status" value="1"/>
</dbReference>
<evidence type="ECO:0000256" key="14">
    <source>
        <dbReference type="SAM" id="Phobius"/>
    </source>
</evidence>
<dbReference type="InterPro" id="IPR004358">
    <property type="entry name" value="Sig_transdc_His_kin-like_C"/>
</dbReference>
<dbReference type="eggNOG" id="COG2205">
    <property type="taxonomic scope" value="Bacteria"/>
</dbReference>
<proteinExistence type="predicted"/>
<keyword evidence="13 14" id="KW-0472">Membrane</keyword>
<evidence type="ECO:0000256" key="10">
    <source>
        <dbReference type="ARBA" id="ARBA00022840"/>
    </source>
</evidence>
<dbReference type="PROSITE" id="PS50885">
    <property type="entry name" value="HAMP"/>
    <property type="match status" value="1"/>
</dbReference>
<keyword evidence="7 14" id="KW-0812">Transmembrane</keyword>
<dbReference type="OrthoDB" id="9780718at2"/>
<evidence type="ECO:0000256" key="11">
    <source>
        <dbReference type="ARBA" id="ARBA00022989"/>
    </source>
</evidence>
<keyword evidence="18" id="KW-1185">Reference proteome</keyword>
<accession>E9SDZ7</accession>
<evidence type="ECO:0000256" key="4">
    <source>
        <dbReference type="ARBA" id="ARBA00022475"/>
    </source>
</evidence>
<feature type="domain" description="Histidine kinase" evidence="15">
    <location>
        <begin position="221"/>
        <end position="441"/>
    </location>
</feature>
<evidence type="ECO:0000256" key="8">
    <source>
        <dbReference type="ARBA" id="ARBA00022741"/>
    </source>
</evidence>
<reference evidence="17 18" key="1">
    <citation type="submission" date="2011-02" db="EMBL/GenBank/DDBJ databases">
        <authorList>
            <person name="Nelson K.E."/>
            <person name="Sutton G."/>
            <person name="Torralba M."/>
            <person name="Durkin S."/>
            <person name="Harkins D."/>
            <person name="Montgomery R."/>
            <person name="Ziemer C."/>
            <person name="Klaassens E."/>
            <person name="Ocuiv P."/>
            <person name="Morrison M."/>
        </authorList>
    </citation>
    <scope>NUCLEOTIDE SEQUENCE [LARGE SCALE GENOMIC DNA]</scope>
    <source>
        <strain evidence="17 18">8</strain>
    </source>
</reference>
<evidence type="ECO:0000256" key="5">
    <source>
        <dbReference type="ARBA" id="ARBA00022553"/>
    </source>
</evidence>
<keyword evidence="8" id="KW-0547">Nucleotide-binding</keyword>
<feature type="domain" description="HAMP" evidence="16">
    <location>
        <begin position="154"/>
        <end position="206"/>
    </location>
</feature>
<dbReference type="Gene3D" id="1.10.287.130">
    <property type="match status" value="1"/>
</dbReference>
<sequence length="441" mass="48961">MKSYIRITVLTAVIFLVGIILLAVLTSKTVTQDTSRQTITALNDIARTAEAHRSKLDILSGNNYNGDFVILDMTDNVLYSNTDEKDKLTVEKAIQKRYPYQYLKDDSGVWGCVIMTDDGLDGYRMLRLRFIAGMSVGGVIILLGMVGFGVYLNRNVITPFKRMQSFAGKVAEGRLDEPLAMDRDNLFGAFSESFDIMREELSASKQRELELQKKERELVASLSHDLKTPVTGIKLAAELLQMRLSVKAENSDSGITFSRDETNSINDSVDGILQKSEQINSLVSDLFTATLDDLGEFKVNCRDENSAVLADIVKSCDDKHYAVMGELPQVIISIDRKRMTQVVGNIISNSYKYADTAINVDFKLSEGFLEMRLQDHGNGVSSEEIELITNKFYRGKEWADSEKDGNGLGLYIAKSLMKKMNGDLTAESDGGLAVTLIIPLS</sequence>
<keyword evidence="4" id="KW-1003">Cell membrane</keyword>
<keyword evidence="9 17" id="KW-0418">Kinase</keyword>
<evidence type="ECO:0000256" key="13">
    <source>
        <dbReference type="ARBA" id="ARBA00023136"/>
    </source>
</evidence>
<dbReference type="Gene3D" id="3.30.565.10">
    <property type="entry name" value="Histidine kinase-like ATPase, C-terminal domain"/>
    <property type="match status" value="1"/>
</dbReference>
<dbReference type="GO" id="GO:0005524">
    <property type="term" value="F:ATP binding"/>
    <property type="evidence" value="ECO:0007669"/>
    <property type="project" value="UniProtKB-KW"/>
</dbReference>
<keyword evidence="11 14" id="KW-1133">Transmembrane helix</keyword>
<comment type="subcellular location">
    <subcellularLocation>
        <location evidence="2">Cell membrane</location>
        <topology evidence="2">Multi-pass membrane protein</topology>
    </subcellularLocation>
</comment>
<dbReference type="Pfam" id="PF02518">
    <property type="entry name" value="HATPase_c"/>
    <property type="match status" value="1"/>
</dbReference>
<dbReference type="PRINTS" id="PR00344">
    <property type="entry name" value="BCTRLSENSOR"/>
</dbReference>
<dbReference type="InterPro" id="IPR036890">
    <property type="entry name" value="HATPase_C_sf"/>
</dbReference>
<dbReference type="SMART" id="SM00387">
    <property type="entry name" value="HATPase_c"/>
    <property type="match status" value="1"/>
</dbReference>
<keyword evidence="12" id="KW-0902">Two-component regulatory system</keyword>
<evidence type="ECO:0000259" key="15">
    <source>
        <dbReference type="PROSITE" id="PS50109"/>
    </source>
</evidence>
<dbReference type="Pfam" id="PF00512">
    <property type="entry name" value="HisKA"/>
    <property type="match status" value="1"/>
</dbReference>
<dbReference type="Proteomes" id="UP000004259">
    <property type="component" value="Unassembled WGS sequence"/>
</dbReference>
<dbReference type="InterPro" id="IPR003594">
    <property type="entry name" value="HATPase_dom"/>
</dbReference>